<gene>
    <name evidence="12" type="ORF">THAPSDRAFT_269820</name>
</gene>
<comment type="similarity">
    <text evidence="2">Belongs to the cystinosin family.</text>
</comment>
<dbReference type="InterPro" id="IPR006603">
    <property type="entry name" value="PQ-loop_rpt"/>
</dbReference>
<dbReference type="FunFam" id="1.20.1280.290:FF:000016">
    <property type="entry name" value="Cystinosin homolog"/>
    <property type="match status" value="1"/>
</dbReference>
<protein>
    <recommendedName>
        <fullName evidence="14">Cystinosin</fullName>
    </recommendedName>
</protein>
<dbReference type="eggNOG" id="KOG3145">
    <property type="taxonomic scope" value="Eukaryota"/>
</dbReference>
<keyword evidence="9" id="KW-0458">Lysosome</keyword>
<evidence type="ECO:0000256" key="3">
    <source>
        <dbReference type="ARBA" id="ARBA00022448"/>
    </source>
</evidence>
<evidence type="ECO:0000256" key="7">
    <source>
        <dbReference type="ARBA" id="ARBA00022989"/>
    </source>
</evidence>
<evidence type="ECO:0000313" key="13">
    <source>
        <dbReference type="Proteomes" id="UP000001449"/>
    </source>
</evidence>
<dbReference type="Gene3D" id="1.20.1280.290">
    <property type="match status" value="2"/>
</dbReference>
<accession>B8CD86</accession>
<evidence type="ECO:0000256" key="11">
    <source>
        <dbReference type="SAM" id="Phobius"/>
    </source>
</evidence>
<feature type="transmembrane region" description="Helical" evidence="11">
    <location>
        <begin position="104"/>
        <end position="122"/>
    </location>
</feature>
<sequence length="308" mass="34861">MTAPADPSPSTDEVDRWNTTSNILGYTYFLSWTLSFYPQIITNYLHPHKARHGVSLDFVVWNIVGFACYAVYVTCFRYSGVVREEYADRFGSGGATTETNDVAFAWHALILTIVTFVQIVWCSDSRSDRGDDGEMDGIVMVATEANITYWGGGEQWQWIDYLYFLSFVKVGVTTVKYIPQVVLNYQRKSTEGWQIWNILLDFSGGTLSIVQLIGDSMAEARVQGLQHDWTGVIGNPAKFGLGLVSILFDILFMFQHYALYQHSHLPSQRQQNGILNEHVSESNCNEEQESPRNVYETPLLSSNPVVFV</sequence>
<dbReference type="GO" id="GO:0005774">
    <property type="term" value="C:vacuolar membrane"/>
    <property type="evidence" value="ECO:0000318"/>
    <property type="project" value="GO_Central"/>
</dbReference>
<keyword evidence="4 11" id="KW-0812">Transmembrane</keyword>
<dbReference type="Pfam" id="PF04193">
    <property type="entry name" value="PQ-loop"/>
    <property type="match status" value="2"/>
</dbReference>
<dbReference type="KEGG" id="tps:THAPSDRAFT_269820"/>
<feature type="transmembrane region" description="Helical" evidence="11">
    <location>
        <begin position="195"/>
        <end position="214"/>
    </location>
</feature>
<evidence type="ECO:0000256" key="2">
    <source>
        <dbReference type="ARBA" id="ARBA00006855"/>
    </source>
</evidence>
<dbReference type="GO" id="GO:0015293">
    <property type="term" value="F:symporter activity"/>
    <property type="evidence" value="ECO:0007669"/>
    <property type="project" value="UniProtKB-KW"/>
</dbReference>
<dbReference type="SMART" id="SM00679">
    <property type="entry name" value="CTNS"/>
    <property type="match status" value="2"/>
</dbReference>
<dbReference type="PANTHER" id="PTHR13131:SF5">
    <property type="entry name" value="CYSTINOSIN"/>
    <property type="match status" value="1"/>
</dbReference>
<dbReference type="Proteomes" id="UP000001449">
    <property type="component" value="Chromosome 15"/>
</dbReference>
<evidence type="ECO:0000313" key="12">
    <source>
        <dbReference type="EMBL" id="EED88424.1"/>
    </source>
</evidence>
<evidence type="ECO:0000256" key="1">
    <source>
        <dbReference type="ARBA" id="ARBA00004155"/>
    </source>
</evidence>
<evidence type="ECO:0000256" key="5">
    <source>
        <dbReference type="ARBA" id="ARBA00022737"/>
    </source>
</evidence>
<dbReference type="OMA" id="LAFAYHG"/>
<keyword evidence="5" id="KW-0677">Repeat</keyword>
<keyword evidence="8 11" id="KW-0472">Membrane</keyword>
<dbReference type="GO" id="GO:0015811">
    <property type="term" value="P:L-cystine transport"/>
    <property type="evidence" value="ECO:0000318"/>
    <property type="project" value="GO_Central"/>
</dbReference>
<name>B8CD86_THAPS</name>
<dbReference type="PANTHER" id="PTHR13131">
    <property type="entry name" value="CYSTINOSIN"/>
    <property type="match status" value="1"/>
</dbReference>
<dbReference type="GeneID" id="7441986"/>
<feature type="transmembrane region" description="Helical" evidence="11">
    <location>
        <begin position="23"/>
        <end position="46"/>
    </location>
</feature>
<dbReference type="HOGENOM" id="CLU_046327_0_0_1"/>
<dbReference type="InterPro" id="IPR005282">
    <property type="entry name" value="LC_transporter"/>
</dbReference>
<keyword evidence="6" id="KW-0769">Symport</keyword>
<keyword evidence="3" id="KW-0813">Transport</keyword>
<comment type="catalytic activity">
    <reaction evidence="10">
        <text>L-cystine(out) + H(+)(out) = L-cystine(in) + H(+)(in)</text>
        <dbReference type="Rhea" id="RHEA:66172"/>
        <dbReference type="ChEBI" id="CHEBI:15378"/>
        <dbReference type="ChEBI" id="CHEBI:35491"/>
    </reaction>
    <physiologicalReaction direction="left-to-right" evidence="10">
        <dbReference type="Rhea" id="RHEA:66173"/>
    </physiologicalReaction>
</comment>
<dbReference type="FunFam" id="1.20.1280.290:FF:000070">
    <property type="entry name" value="Predicted protein"/>
    <property type="match status" value="1"/>
</dbReference>
<dbReference type="InParanoid" id="B8CD86"/>
<evidence type="ECO:0000256" key="4">
    <source>
        <dbReference type="ARBA" id="ARBA00022692"/>
    </source>
</evidence>
<dbReference type="AlphaFoldDB" id="B8CD86"/>
<evidence type="ECO:0008006" key="14">
    <source>
        <dbReference type="Google" id="ProtNLM"/>
    </source>
</evidence>
<evidence type="ECO:0000256" key="6">
    <source>
        <dbReference type="ARBA" id="ARBA00022847"/>
    </source>
</evidence>
<dbReference type="EMBL" id="CM000650">
    <property type="protein sequence ID" value="EED88424.1"/>
    <property type="molecule type" value="Genomic_DNA"/>
</dbReference>
<proteinExistence type="inferred from homology"/>
<comment type="subcellular location">
    <subcellularLocation>
        <location evidence="1">Lysosome membrane</location>
        <topology evidence="1">Multi-pass membrane protein</topology>
    </subcellularLocation>
</comment>
<dbReference type="GO" id="GO:0005765">
    <property type="term" value="C:lysosomal membrane"/>
    <property type="evidence" value="ECO:0007669"/>
    <property type="project" value="UniProtKB-SubCell"/>
</dbReference>
<dbReference type="GO" id="GO:0015184">
    <property type="term" value="F:L-cystine transmembrane transporter activity"/>
    <property type="evidence" value="ECO:0000318"/>
    <property type="project" value="GO_Central"/>
</dbReference>
<evidence type="ECO:0000256" key="8">
    <source>
        <dbReference type="ARBA" id="ARBA00023136"/>
    </source>
</evidence>
<keyword evidence="13" id="KW-1185">Reference proteome</keyword>
<keyword evidence="7 11" id="KW-1133">Transmembrane helix</keyword>
<reference evidence="12 13" key="2">
    <citation type="journal article" date="2008" name="Nature">
        <title>The Phaeodactylum genome reveals the evolutionary history of diatom genomes.</title>
        <authorList>
            <person name="Bowler C."/>
            <person name="Allen A.E."/>
            <person name="Badger J.H."/>
            <person name="Grimwood J."/>
            <person name="Jabbari K."/>
            <person name="Kuo A."/>
            <person name="Maheswari U."/>
            <person name="Martens C."/>
            <person name="Maumus F."/>
            <person name="Otillar R.P."/>
            <person name="Rayko E."/>
            <person name="Salamov A."/>
            <person name="Vandepoele K."/>
            <person name="Beszteri B."/>
            <person name="Gruber A."/>
            <person name="Heijde M."/>
            <person name="Katinka M."/>
            <person name="Mock T."/>
            <person name="Valentin K."/>
            <person name="Verret F."/>
            <person name="Berges J.A."/>
            <person name="Brownlee C."/>
            <person name="Cadoret J.P."/>
            <person name="Chiovitti A."/>
            <person name="Choi C.J."/>
            <person name="Coesel S."/>
            <person name="De Martino A."/>
            <person name="Detter J.C."/>
            <person name="Durkin C."/>
            <person name="Falciatore A."/>
            <person name="Fournet J."/>
            <person name="Haruta M."/>
            <person name="Huysman M.J."/>
            <person name="Jenkins B.D."/>
            <person name="Jiroutova K."/>
            <person name="Jorgensen R.E."/>
            <person name="Joubert Y."/>
            <person name="Kaplan A."/>
            <person name="Kroger N."/>
            <person name="Kroth P.G."/>
            <person name="La Roche J."/>
            <person name="Lindquist E."/>
            <person name="Lommer M."/>
            <person name="Martin-Jezequel V."/>
            <person name="Lopez P.J."/>
            <person name="Lucas S."/>
            <person name="Mangogna M."/>
            <person name="McGinnis K."/>
            <person name="Medlin L.K."/>
            <person name="Montsant A."/>
            <person name="Oudot-Le Secq M.P."/>
            <person name="Napoli C."/>
            <person name="Obornik M."/>
            <person name="Parker M.S."/>
            <person name="Petit J.L."/>
            <person name="Porcel B.M."/>
            <person name="Poulsen N."/>
            <person name="Robison M."/>
            <person name="Rychlewski L."/>
            <person name="Rynearson T.A."/>
            <person name="Schmutz J."/>
            <person name="Shapiro H."/>
            <person name="Siaut M."/>
            <person name="Stanley M."/>
            <person name="Sussman M.R."/>
            <person name="Taylor A.R."/>
            <person name="Vardi A."/>
            <person name="von Dassow P."/>
            <person name="Vyverman W."/>
            <person name="Willis A."/>
            <person name="Wyrwicz L.S."/>
            <person name="Rokhsar D.S."/>
            <person name="Weissenbach J."/>
            <person name="Armbrust E.V."/>
            <person name="Green B.R."/>
            <person name="Van de Peer Y."/>
            <person name="Grigoriev I.V."/>
        </authorList>
    </citation>
    <scope>NUCLEOTIDE SEQUENCE [LARGE SCALE GENOMIC DNA]</scope>
    <source>
        <strain evidence="12 13">CCMP1335</strain>
    </source>
</reference>
<reference evidence="12 13" key="1">
    <citation type="journal article" date="2004" name="Science">
        <title>The genome of the diatom Thalassiosira pseudonana: ecology, evolution, and metabolism.</title>
        <authorList>
            <person name="Armbrust E.V."/>
            <person name="Berges J.A."/>
            <person name="Bowler C."/>
            <person name="Green B.R."/>
            <person name="Martinez D."/>
            <person name="Putnam N.H."/>
            <person name="Zhou S."/>
            <person name="Allen A.E."/>
            <person name="Apt K.E."/>
            <person name="Bechner M."/>
            <person name="Brzezinski M.A."/>
            <person name="Chaal B.K."/>
            <person name="Chiovitti A."/>
            <person name="Davis A.K."/>
            <person name="Demarest M.S."/>
            <person name="Detter J.C."/>
            <person name="Glavina T."/>
            <person name="Goodstein D."/>
            <person name="Hadi M.Z."/>
            <person name="Hellsten U."/>
            <person name="Hildebrand M."/>
            <person name="Jenkins B.D."/>
            <person name="Jurka J."/>
            <person name="Kapitonov V.V."/>
            <person name="Kroger N."/>
            <person name="Lau W.W."/>
            <person name="Lane T.W."/>
            <person name="Larimer F.W."/>
            <person name="Lippmeier J.C."/>
            <person name="Lucas S."/>
            <person name="Medina M."/>
            <person name="Montsant A."/>
            <person name="Obornik M."/>
            <person name="Parker M.S."/>
            <person name="Palenik B."/>
            <person name="Pazour G.J."/>
            <person name="Richardson P.M."/>
            <person name="Rynearson T.A."/>
            <person name="Saito M.A."/>
            <person name="Schwartz D.C."/>
            <person name="Thamatrakoln K."/>
            <person name="Valentin K."/>
            <person name="Vardi A."/>
            <person name="Wilkerson F.P."/>
            <person name="Rokhsar D.S."/>
        </authorList>
    </citation>
    <scope>NUCLEOTIDE SEQUENCE [LARGE SCALE GENOMIC DNA]</scope>
    <source>
        <strain evidence="12 13">CCMP1335</strain>
    </source>
</reference>
<evidence type="ECO:0000256" key="9">
    <source>
        <dbReference type="ARBA" id="ARBA00023228"/>
    </source>
</evidence>
<dbReference type="PaxDb" id="35128-Thaps269820"/>
<organism evidence="12 13">
    <name type="scientific">Thalassiosira pseudonana</name>
    <name type="common">Marine diatom</name>
    <name type="synonym">Cyclotella nana</name>
    <dbReference type="NCBI Taxonomy" id="35128"/>
    <lineage>
        <taxon>Eukaryota</taxon>
        <taxon>Sar</taxon>
        <taxon>Stramenopiles</taxon>
        <taxon>Ochrophyta</taxon>
        <taxon>Bacillariophyta</taxon>
        <taxon>Coscinodiscophyceae</taxon>
        <taxon>Thalassiosirophycidae</taxon>
        <taxon>Thalassiosirales</taxon>
        <taxon>Thalassiosiraceae</taxon>
        <taxon>Thalassiosira</taxon>
    </lineage>
</organism>
<evidence type="ECO:0000256" key="10">
    <source>
        <dbReference type="ARBA" id="ARBA00048473"/>
    </source>
</evidence>
<feature type="transmembrane region" description="Helical" evidence="11">
    <location>
        <begin position="58"/>
        <end position="79"/>
    </location>
</feature>
<feature type="transmembrane region" description="Helical" evidence="11">
    <location>
        <begin position="239"/>
        <end position="260"/>
    </location>
</feature>
<dbReference type="RefSeq" id="XP_002294069.1">
    <property type="nucleotide sequence ID" value="XM_002294033.1"/>
</dbReference>